<comment type="caution">
    <text evidence="1">The sequence shown here is derived from an EMBL/GenBank/DDBJ whole genome shotgun (WGS) entry which is preliminary data.</text>
</comment>
<dbReference type="EMBL" id="JBHULX010000021">
    <property type="protein sequence ID" value="MFD2591579.1"/>
    <property type="molecule type" value="Genomic_DNA"/>
</dbReference>
<evidence type="ECO:0000313" key="1">
    <source>
        <dbReference type="EMBL" id="MFD2591579.1"/>
    </source>
</evidence>
<proteinExistence type="predicted"/>
<keyword evidence="2" id="KW-1185">Reference proteome</keyword>
<organism evidence="1 2">
    <name type="scientific">Aquimarina hainanensis</name>
    <dbReference type="NCBI Taxonomy" id="1578017"/>
    <lineage>
        <taxon>Bacteria</taxon>
        <taxon>Pseudomonadati</taxon>
        <taxon>Bacteroidota</taxon>
        <taxon>Flavobacteriia</taxon>
        <taxon>Flavobacteriales</taxon>
        <taxon>Flavobacteriaceae</taxon>
        <taxon>Aquimarina</taxon>
    </lineage>
</organism>
<sequence length="238" mass="27696">MISLYRYILMLTLQVTIGCYSCFSQKSAAAVLADFEKNYTTNDSYDLALVYTMYKGFTGHKITEQYKGSLYKEGTTFRMTAMENEVVQFDKKQLNIDHQTKQIYIRNKVKEVENPTHIVRLLQYYAPVTMQTKADRYIIEMAIKNSQLPLPFQKMRLHIHKETKILLKQTLFFAQKQAFVTTDGNELDTARLEIEIEEQALEKRVSPITLSDYVITGNSGYIAADNYKNYNIIDQTNR</sequence>
<gene>
    <name evidence="1" type="ORF">ACFSTE_12145</name>
</gene>
<accession>A0ABW5NBQ5</accession>
<dbReference type="PROSITE" id="PS51257">
    <property type="entry name" value="PROKAR_LIPOPROTEIN"/>
    <property type="match status" value="1"/>
</dbReference>
<protein>
    <submittedName>
        <fullName evidence="1">Uncharacterized protein</fullName>
    </submittedName>
</protein>
<dbReference type="Proteomes" id="UP001597459">
    <property type="component" value="Unassembled WGS sequence"/>
</dbReference>
<reference evidence="2" key="1">
    <citation type="journal article" date="2019" name="Int. J. Syst. Evol. Microbiol.">
        <title>The Global Catalogue of Microorganisms (GCM) 10K type strain sequencing project: providing services to taxonomists for standard genome sequencing and annotation.</title>
        <authorList>
            <consortium name="The Broad Institute Genomics Platform"/>
            <consortium name="The Broad Institute Genome Sequencing Center for Infectious Disease"/>
            <person name="Wu L."/>
            <person name="Ma J."/>
        </authorList>
    </citation>
    <scope>NUCLEOTIDE SEQUENCE [LARGE SCALE GENOMIC DNA]</scope>
    <source>
        <strain evidence="2">KCTC 42423</strain>
    </source>
</reference>
<dbReference type="Gene3D" id="2.50.20.10">
    <property type="entry name" value="Lipoprotein localisation LolA/LolB/LppX"/>
    <property type="match status" value="1"/>
</dbReference>
<evidence type="ECO:0000313" key="2">
    <source>
        <dbReference type="Proteomes" id="UP001597459"/>
    </source>
</evidence>
<name>A0ABW5NBQ5_9FLAO</name>
<dbReference type="RefSeq" id="WP_378257126.1">
    <property type="nucleotide sequence ID" value="NZ_JBHSJV010000001.1"/>
</dbReference>